<keyword evidence="5" id="KW-1185">Reference proteome</keyword>
<dbReference type="InterPro" id="IPR019139">
    <property type="entry name" value="LRRFIP1/2"/>
</dbReference>
<gene>
    <name evidence="4" type="ORF">XENORESO_019496</name>
</gene>
<dbReference type="Pfam" id="PF09738">
    <property type="entry name" value="LRRFIP"/>
    <property type="match status" value="1"/>
</dbReference>
<reference evidence="4 5" key="1">
    <citation type="submission" date="2021-06" db="EMBL/GenBank/DDBJ databases">
        <authorList>
            <person name="Palmer J.M."/>
        </authorList>
    </citation>
    <scope>NUCLEOTIDE SEQUENCE [LARGE SCALE GENOMIC DNA]</scope>
    <source>
        <strain evidence="4 5">XR_2019</strain>
        <tissue evidence="4">Muscle</tissue>
    </source>
</reference>
<comment type="caution">
    <text evidence="4">The sequence shown here is derived from an EMBL/GenBank/DDBJ whole genome shotgun (WGS) entry which is preliminary data.</text>
</comment>
<evidence type="ECO:0000313" key="5">
    <source>
        <dbReference type="Proteomes" id="UP001444071"/>
    </source>
</evidence>
<dbReference type="EMBL" id="JAHRIM010050771">
    <property type="protein sequence ID" value="MEQ2268952.1"/>
    <property type="molecule type" value="Genomic_DNA"/>
</dbReference>
<proteinExistence type="inferred from homology"/>
<comment type="similarity">
    <text evidence="1">Belongs to the LRRFIP family.</text>
</comment>
<feature type="compositionally biased region" description="Basic residues" evidence="3">
    <location>
        <begin position="47"/>
        <end position="61"/>
    </location>
</feature>
<feature type="region of interest" description="Disordered" evidence="3">
    <location>
        <begin position="24"/>
        <end position="72"/>
    </location>
</feature>
<dbReference type="Proteomes" id="UP001444071">
    <property type="component" value="Unassembled WGS sequence"/>
</dbReference>
<evidence type="ECO:0000256" key="1">
    <source>
        <dbReference type="ARBA" id="ARBA00008275"/>
    </source>
</evidence>
<sequence length="109" mass="12316">AEARLAAKRAARAEAREIRMKELERQQKELSDDEERMSGGSSVRGSSLHKKSKKKKKHKHKDRDVREESVNVSMNYQRRHQLVSFVCVVHREPAAMTSTACSPAGSVTV</sequence>
<evidence type="ECO:0000256" key="2">
    <source>
        <dbReference type="ARBA" id="ARBA00023054"/>
    </source>
</evidence>
<feature type="non-terminal residue" evidence="4">
    <location>
        <position position="1"/>
    </location>
</feature>
<organism evidence="4 5">
    <name type="scientific">Xenotaenia resolanae</name>
    <dbReference type="NCBI Taxonomy" id="208358"/>
    <lineage>
        <taxon>Eukaryota</taxon>
        <taxon>Metazoa</taxon>
        <taxon>Chordata</taxon>
        <taxon>Craniata</taxon>
        <taxon>Vertebrata</taxon>
        <taxon>Euteleostomi</taxon>
        <taxon>Actinopterygii</taxon>
        <taxon>Neopterygii</taxon>
        <taxon>Teleostei</taxon>
        <taxon>Neoteleostei</taxon>
        <taxon>Acanthomorphata</taxon>
        <taxon>Ovalentaria</taxon>
        <taxon>Atherinomorphae</taxon>
        <taxon>Cyprinodontiformes</taxon>
        <taxon>Goodeidae</taxon>
        <taxon>Xenotaenia</taxon>
    </lineage>
</organism>
<accession>A0ABV0WH93</accession>
<evidence type="ECO:0000313" key="4">
    <source>
        <dbReference type="EMBL" id="MEQ2268952.1"/>
    </source>
</evidence>
<dbReference type="PANTHER" id="PTHR19212">
    <property type="entry name" value="LEUCINE RICH REPEAT IN FLII INTERACTING PROTEIN"/>
    <property type="match status" value="1"/>
</dbReference>
<dbReference type="PANTHER" id="PTHR19212:SF5">
    <property type="entry name" value="LEUCINE-RICH REPEAT FLIGHTLESS-INTERACTING PROTEIN 1"/>
    <property type="match status" value="1"/>
</dbReference>
<name>A0ABV0WH93_9TELE</name>
<protein>
    <submittedName>
        <fullName evidence="4">Uncharacterized protein</fullName>
    </submittedName>
</protein>
<evidence type="ECO:0000256" key="3">
    <source>
        <dbReference type="SAM" id="MobiDB-lite"/>
    </source>
</evidence>
<keyword evidence="2" id="KW-0175">Coiled coil</keyword>